<reference evidence="2" key="1">
    <citation type="journal article" date="2020" name="Stud. Mycol.">
        <title>101 Dothideomycetes genomes: a test case for predicting lifestyles and emergence of pathogens.</title>
        <authorList>
            <person name="Haridas S."/>
            <person name="Albert R."/>
            <person name="Binder M."/>
            <person name="Bloem J."/>
            <person name="Labutti K."/>
            <person name="Salamov A."/>
            <person name="Andreopoulos B."/>
            <person name="Baker S."/>
            <person name="Barry K."/>
            <person name="Bills G."/>
            <person name="Bluhm B."/>
            <person name="Cannon C."/>
            <person name="Castanera R."/>
            <person name="Culley D."/>
            <person name="Daum C."/>
            <person name="Ezra D."/>
            <person name="Gonzalez J."/>
            <person name="Henrissat B."/>
            <person name="Kuo A."/>
            <person name="Liang C."/>
            <person name="Lipzen A."/>
            <person name="Lutzoni F."/>
            <person name="Magnuson J."/>
            <person name="Mondo S."/>
            <person name="Nolan M."/>
            <person name="Ohm R."/>
            <person name="Pangilinan J."/>
            <person name="Park H.-J."/>
            <person name="Ramirez L."/>
            <person name="Alfaro M."/>
            <person name="Sun H."/>
            <person name="Tritt A."/>
            <person name="Yoshinaga Y."/>
            <person name="Zwiers L.-H."/>
            <person name="Turgeon B."/>
            <person name="Goodwin S."/>
            <person name="Spatafora J."/>
            <person name="Crous P."/>
            <person name="Grigoriev I."/>
        </authorList>
    </citation>
    <scope>NUCLEOTIDE SEQUENCE</scope>
    <source>
        <strain evidence="2">CBS 125425</strain>
    </source>
</reference>
<dbReference type="OrthoDB" id="5381833at2759"/>
<name>A0A9P4QQJ3_9PLEO</name>
<dbReference type="AlphaFoldDB" id="A0A9P4QQJ3"/>
<dbReference type="PANTHER" id="PTHR38113">
    <property type="match status" value="1"/>
</dbReference>
<accession>A0A9P4QQJ3</accession>
<dbReference type="PANTHER" id="PTHR38113:SF2">
    <property type="entry name" value="DUF2293 DOMAIN-CONTAINING PROTEIN"/>
    <property type="match status" value="1"/>
</dbReference>
<evidence type="ECO:0000313" key="2">
    <source>
        <dbReference type="EMBL" id="KAF2729244.1"/>
    </source>
</evidence>
<comment type="caution">
    <text evidence="2">The sequence shown here is derived from an EMBL/GenBank/DDBJ whole genome shotgun (WGS) entry which is preliminary data.</text>
</comment>
<feature type="domain" description="DUF2293" evidence="1">
    <location>
        <begin position="98"/>
        <end position="181"/>
    </location>
</feature>
<gene>
    <name evidence="2" type="ORF">EJ04DRAFT_76151</name>
</gene>
<proteinExistence type="predicted"/>
<dbReference type="InterPro" id="IPR018744">
    <property type="entry name" value="DUF2293"/>
</dbReference>
<protein>
    <recommendedName>
        <fullName evidence="1">DUF2293 domain-containing protein</fullName>
    </recommendedName>
</protein>
<evidence type="ECO:0000259" key="1">
    <source>
        <dbReference type="Pfam" id="PF10056"/>
    </source>
</evidence>
<sequence length="188" mass="21410">MAPPKREYTVSPRAPMPSGYAFLRKGNRYQTLNCRRLTHDAGKTVYVVQNDKKTATGIRVPKSILLQVQAKDRTTLSSRRAATETRDAAVIRKAEAELDDMFPNIPKAEKAIILKRAFQKYSRRVGRSSQTPMPRKVQLAVIAHVRHKHTTYDALLEQGRDRENARKAVTKKMQEVLRKWGARGGKIM</sequence>
<organism evidence="2 3">
    <name type="scientific">Polyplosphaeria fusca</name>
    <dbReference type="NCBI Taxonomy" id="682080"/>
    <lineage>
        <taxon>Eukaryota</taxon>
        <taxon>Fungi</taxon>
        <taxon>Dikarya</taxon>
        <taxon>Ascomycota</taxon>
        <taxon>Pezizomycotina</taxon>
        <taxon>Dothideomycetes</taxon>
        <taxon>Pleosporomycetidae</taxon>
        <taxon>Pleosporales</taxon>
        <taxon>Tetraplosphaeriaceae</taxon>
        <taxon>Polyplosphaeria</taxon>
    </lineage>
</organism>
<evidence type="ECO:0000313" key="3">
    <source>
        <dbReference type="Proteomes" id="UP000799444"/>
    </source>
</evidence>
<keyword evidence="3" id="KW-1185">Reference proteome</keyword>
<dbReference type="Pfam" id="PF10056">
    <property type="entry name" value="DUF2293"/>
    <property type="match status" value="1"/>
</dbReference>
<dbReference type="Proteomes" id="UP000799444">
    <property type="component" value="Unassembled WGS sequence"/>
</dbReference>
<dbReference type="EMBL" id="ML996251">
    <property type="protein sequence ID" value="KAF2729244.1"/>
    <property type="molecule type" value="Genomic_DNA"/>
</dbReference>